<gene>
    <name evidence="4" type="ORF">PoMZ_04496</name>
</gene>
<dbReference type="ESTHER" id="mago7-a4qt55">
    <property type="family name" value="Epoxide_hydrolase"/>
</dbReference>
<evidence type="ECO:0000259" key="3">
    <source>
        <dbReference type="Pfam" id="PF00561"/>
    </source>
</evidence>
<dbReference type="EMBL" id="CP034206">
    <property type="protein sequence ID" value="QBZ59534.1"/>
    <property type="molecule type" value="Genomic_DNA"/>
</dbReference>
<dbReference type="VEuPathDB" id="FungiDB:M_BR32_EuGene_00050381"/>
<dbReference type="SUPFAM" id="SSF53474">
    <property type="entry name" value="alpha/beta-Hydrolases"/>
    <property type="match status" value="1"/>
</dbReference>
<dbReference type="InterPro" id="IPR000073">
    <property type="entry name" value="AB_hydrolase_1"/>
</dbReference>
<dbReference type="OMA" id="YQIPMLV"/>
<dbReference type="Proteomes" id="UP000294847">
    <property type="component" value="Chromosome 3"/>
</dbReference>
<dbReference type="InterPro" id="IPR029058">
    <property type="entry name" value="AB_hydrolase_fold"/>
</dbReference>
<evidence type="ECO:0000313" key="5">
    <source>
        <dbReference type="Proteomes" id="UP000294847"/>
    </source>
</evidence>
<feature type="domain" description="AB hydrolase-1" evidence="3">
    <location>
        <begin position="44"/>
        <end position="344"/>
    </location>
</feature>
<dbReference type="SMR" id="A0A4P7NDU9"/>
<comment type="similarity">
    <text evidence="2">Belongs to the AB hydrolase superfamily. Epoxide hydrolase family.</text>
</comment>
<keyword evidence="1" id="KW-0378">Hydrolase</keyword>
<dbReference type="AlphaFoldDB" id="A0A4P7NDU9"/>
<dbReference type="PANTHER" id="PTHR43329">
    <property type="entry name" value="EPOXIDE HYDROLASE"/>
    <property type="match status" value="1"/>
</dbReference>
<evidence type="ECO:0000256" key="1">
    <source>
        <dbReference type="ARBA" id="ARBA00022801"/>
    </source>
</evidence>
<evidence type="ECO:0000313" key="4">
    <source>
        <dbReference type="EMBL" id="QBZ59534.1"/>
    </source>
</evidence>
<dbReference type="Pfam" id="PF00561">
    <property type="entry name" value="Abhydrolase_1"/>
    <property type="match status" value="1"/>
</dbReference>
<accession>A0A4P7NDU9</accession>
<dbReference type="Gene3D" id="3.40.50.1820">
    <property type="entry name" value="alpha/beta hydrolase"/>
    <property type="match status" value="1"/>
</dbReference>
<dbReference type="GO" id="GO:0016787">
    <property type="term" value="F:hydrolase activity"/>
    <property type="evidence" value="ECO:0007669"/>
    <property type="project" value="UniProtKB-KW"/>
</dbReference>
<evidence type="ECO:0000256" key="2">
    <source>
        <dbReference type="ARBA" id="ARBA00038334"/>
    </source>
</evidence>
<proteinExistence type="inferred from homology"/>
<dbReference type="PRINTS" id="PR00412">
    <property type="entry name" value="EPOXHYDRLASE"/>
</dbReference>
<reference evidence="4 5" key="1">
    <citation type="journal article" date="2019" name="Mol. Biol. Evol.">
        <title>Blast fungal genomes show frequent chromosomal changes, gene gains and losses, and effector gene turnover.</title>
        <authorList>
            <person name="Gomez Luciano L.B."/>
            <person name="Jason Tsai I."/>
            <person name="Chuma I."/>
            <person name="Tosa Y."/>
            <person name="Chen Y.H."/>
            <person name="Li J.Y."/>
            <person name="Li M.Y."/>
            <person name="Jade Lu M.Y."/>
            <person name="Nakayashiki H."/>
            <person name="Li W.H."/>
        </authorList>
    </citation>
    <scope>NUCLEOTIDE SEQUENCE [LARGE SCALE GENOMIC DNA]</scope>
    <source>
        <strain evidence="4">MZ5-1-6</strain>
    </source>
</reference>
<protein>
    <recommendedName>
        <fullName evidence="3">AB hydrolase-1 domain-containing protein</fullName>
    </recommendedName>
</protein>
<dbReference type="InterPro" id="IPR000639">
    <property type="entry name" value="Epox_hydrolase-like"/>
</dbReference>
<sequence length="366" mass="40531">MASANLAKLAPNDPRVEHKDVQVNGRTYHYMLARPPAGAEPKATILLVHGFPDLGLGWRHQVPVLAAQGFQVVVPDMLGYGGTDAPQDVEPYRHKSIIDDLLALLDSQDLIVPLGPSRERRVVLGGHDWGGQIVWRFTEWYPERIAATFSVCTPFFPPMPSFIDLSTLTQIIPSFKYQLQFASEEVVDRTTGPDGKPSRAVIRDFLNALWGGAGTIQAADAPKGFTAAEGVNFSIIKDLPQAQLMSVEELDFYADQYSRNGMRGPTNWYRLRKLNFEDELTLIERRQKQAEETGDEPKIKTPSLFISASRDVALPPAMSANMDMCFESLTRGHVDASHWALVEAASEVNATILSFLDNVIKPKASL</sequence>
<organism evidence="4 5">
    <name type="scientific">Pyricularia oryzae</name>
    <name type="common">Rice blast fungus</name>
    <name type="synonym">Magnaporthe oryzae</name>
    <dbReference type="NCBI Taxonomy" id="318829"/>
    <lineage>
        <taxon>Eukaryota</taxon>
        <taxon>Fungi</taxon>
        <taxon>Dikarya</taxon>
        <taxon>Ascomycota</taxon>
        <taxon>Pezizomycotina</taxon>
        <taxon>Sordariomycetes</taxon>
        <taxon>Sordariomycetidae</taxon>
        <taxon>Magnaporthales</taxon>
        <taxon>Pyriculariaceae</taxon>
        <taxon>Pyricularia</taxon>
    </lineage>
</organism>
<name>A0A4P7NDU9_PYROR</name>